<dbReference type="InterPro" id="IPR005693">
    <property type="entry name" value="Mce"/>
</dbReference>
<evidence type="ECO:0000313" key="6">
    <source>
        <dbReference type="Proteomes" id="UP000063789"/>
    </source>
</evidence>
<feature type="domain" description="Mce/MlaD" evidence="3">
    <location>
        <begin position="42"/>
        <end position="116"/>
    </location>
</feature>
<dbReference type="InterPro" id="IPR052336">
    <property type="entry name" value="MlaD_Phospholipid_Transporter"/>
</dbReference>
<name>A0A0N9NDK9_9ACTN</name>
<dbReference type="Pfam" id="PF11887">
    <property type="entry name" value="Mce4_CUP1"/>
    <property type="match status" value="1"/>
</dbReference>
<dbReference type="RefSeq" id="WP_062393887.1">
    <property type="nucleotide sequence ID" value="NZ_CP011853.1"/>
</dbReference>
<dbReference type="EMBL" id="CP011853">
    <property type="protein sequence ID" value="ALG85796.1"/>
    <property type="molecule type" value="Genomic_DNA"/>
</dbReference>
<proteinExistence type="predicted"/>
<dbReference type="Proteomes" id="UP000063789">
    <property type="component" value="Chromosome"/>
</dbReference>
<evidence type="ECO:0000259" key="4">
    <source>
        <dbReference type="Pfam" id="PF11887"/>
    </source>
</evidence>
<evidence type="ECO:0000259" key="3">
    <source>
        <dbReference type="Pfam" id="PF02470"/>
    </source>
</evidence>
<dbReference type="AlphaFoldDB" id="A0A0N9NDK9"/>
<organism evidence="5 6">
    <name type="scientific">Gordonia phthalatica</name>
    <dbReference type="NCBI Taxonomy" id="1136941"/>
    <lineage>
        <taxon>Bacteria</taxon>
        <taxon>Bacillati</taxon>
        <taxon>Actinomycetota</taxon>
        <taxon>Actinomycetes</taxon>
        <taxon>Mycobacteriales</taxon>
        <taxon>Gordoniaceae</taxon>
        <taxon>Gordonia</taxon>
    </lineage>
</organism>
<evidence type="ECO:0000256" key="2">
    <source>
        <dbReference type="SAM" id="Phobius"/>
    </source>
</evidence>
<feature type="transmembrane region" description="Helical" evidence="2">
    <location>
        <begin position="16"/>
        <end position="36"/>
    </location>
</feature>
<keyword evidence="2" id="KW-1133">Transmembrane helix</keyword>
<dbReference type="STRING" id="1136941.ACH46_16520"/>
<dbReference type="PATRIC" id="fig|1136941.3.peg.3377"/>
<keyword evidence="6" id="KW-1185">Reference proteome</keyword>
<dbReference type="KEGG" id="goq:ACH46_16520"/>
<dbReference type="GO" id="GO:0005576">
    <property type="term" value="C:extracellular region"/>
    <property type="evidence" value="ECO:0007669"/>
    <property type="project" value="TreeGrafter"/>
</dbReference>
<dbReference type="NCBIfam" id="TIGR00996">
    <property type="entry name" value="Mtu_fam_mce"/>
    <property type="match status" value="1"/>
</dbReference>
<dbReference type="InterPro" id="IPR024516">
    <property type="entry name" value="Mce_C"/>
</dbReference>
<sequence>MSNSDQSSGFFSKKNIVYGALGAVLLLIIGAGGYWASTLIGTTKITATFNSAVGIYEGSNVSVLGVDVGKVTKVEPQGETVKVQMRVNRGVELPADVKAVQIIPSIVADRYVQLIPAYTGGAKAGSDIELSTKQTRVPVEIDAIYANLQKLSKSLGPDGANKKDTESPRGAVTDFVDVFSKSLDGNGAKLGDAITNLSKAAGTLSNGSDDLVSTIKNLDVFVGALRENDSQVRQFNTQMASFNTFLAGERDQLGQALNTLSYALGDVATFVADNNKKLGDAIRDLQPTGQALLDNKDHLLEILTVIPVVLSNLINTYDAESGTLAMRLNFPEAQDPLGATCKLLDLGKLLPGNPMAVDFSRKLAPLVNNCKAVGKQITDGVLTPMLPVLPFGILSGDKEQKNPAPGTNSGNPDPRLPGGQR</sequence>
<reference evidence="5 6" key="2">
    <citation type="journal article" date="2017" name="Int. J. Syst. Evol. Microbiol.">
        <title>Gordonia phthalatica sp. nov., a di-n-butyl phthalate-degrading bacterium isolated from activated sludge.</title>
        <authorList>
            <person name="Jin D."/>
            <person name="Kong X."/>
            <person name="Jia M."/>
            <person name="Yu X."/>
            <person name="Wang X."/>
            <person name="Zhuang X."/>
            <person name="Deng Y."/>
            <person name="Bai Z."/>
        </authorList>
    </citation>
    <scope>NUCLEOTIDE SEQUENCE [LARGE SCALE GENOMIC DNA]</scope>
    <source>
        <strain evidence="5 6">QH-11</strain>
    </source>
</reference>
<feature type="domain" description="Mammalian cell entry C-terminal" evidence="4">
    <location>
        <begin position="131"/>
        <end position="297"/>
    </location>
</feature>
<keyword evidence="2" id="KW-0472">Membrane</keyword>
<dbReference type="PANTHER" id="PTHR33371">
    <property type="entry name" value="INTERMEMBRANE PHOSPHOLIPID TRANSPORT SYSTEM BINDING PROTEIN MLAD-RELATED"/>
    <property type="match status" value="1"/>
</dbReference>
<dbReference type="PANTHER" id="PTHR33371:SF4">
    <property type="entry name" value="INTERMEMBRANE PHOSPHOLIPID TRANSPORT SYSTEM BINDING PROTEIN MLAD"/>
    <property type="match status" value="1"/>
</dbReference>
<evidence type="ECO:0000256" key="1">
    <source>
        <dbReference type="SAM" id="MobiDB-lite"/>
    </source>
</evidence>
<gene>
    <name evidence="5" type="ORF">ACH46_16520</name>
</gene>
<accession>A0A0N9NDK9</accession>
<protein>
    <submittedName>
        <fullName evidence="5">Mammalian cell entry protein</fullName>
    </submittedName>
</protein>
<reference evidence="6" key="1">
    <citation type="submission" date="2015-06" db="EMBL/GenBank/DDBJ databases">
        <title>Complete genome sequence and metabolic analysis of phthalate degradation pathway in Gordonia sp. QH-11.</title>
        <authorList>
            <person name="Jin D."/>
            <person name="Kong X."/>
            <person name="Bai Z."/>
        </authorList>
    </citation>
    <scope>NUCLEOTIDE SEQUENCE [LARGE SCALE GENOMIC DNA]</scope>
    <source>
        <strain evidence="6">QH-11</strain>
    </source>
</reference>
<keyword evidence="2" id="KW-0812">Transmembrane</keyword>
<feature type="region of interest" description="Disordered" evidence="1">
    <location>
        <begin position="394"/>
        <end position="421"/>
    </location>
</feature>
<dbReference type="Pfam" id="PF02470">
    <property type="entry name" value="MlaD"/>
    <property type="match status" value="1"/>
</dbReference>
<dbReference type="OrthoDB" id="4516955at2"/>
<dbReference type="InterPro" id="IPR003399">
    <property type="entry name" value="Mce/MlaD"/>
</dbReference>
<evidence type="ECO:0000313" key="5">
    <source>
        <dbReference type="EMBL" id="ALG85796.1"/>
    </source>
</evidence>